<dbReference type="EnsemblMetazoa" id="CJA32048.1">
    <property type="protein sequence ID" value="CJA32048.1"/>
    <property type="gene ID" value="WBGene00207895"/>
</dbReference>
<evidence type="ECO:0000313" key="3">
    <source>
        <dbReference type="Proteomes" id="UP000005237"/>
    </source>
</evidence>
<accession>A0A8R1EDT5</accession>
<dbReference type="AlphaFoldDB" id="A0A8R1EDT5"/>
<reference evidence="2" key="2">
    <citation type="submission" date="2022-06" db="UniProtKB">
        <authorList>
            <consortium name="EnsemblMetazoa"/>
        </authorList>
    </citation>
    <scope>IDENTIFICATION</scope>
    <source>
        <strain evidence="2">DF5081</strain>
    </source>
</reference>
<feature type="compositionally biased region" description="Polar residues" evidence="1">
    <location>
        <begin position="20"/>
        <end position="30"/>
    </location>
</feature>
<keyword evidence="3" id="KW-1185">Reference proteome</keyword>
<reference evidence="3" key="1">
    <citation type="submission" date="2010-08" db="EMBL/GenBank/DDBJ databases">
        <authorList>
            <consortium name="Caenorhabditis japonica Sequencing Consortium"/>
            <person name="Wilson R.K."/>
        </authorList>
    </citation>
    <scope>NUCLEOTIDE SEQUENCE [LARGE SCALE GENOMIC DNA]</scope>
    <source>
        <strain evidence="3">DF5081</strain>
    </source>
</reference>
<feature type="region of interest" description="Disordered" evidence="1">
    <location>
        <begin position="1"/>
        <end position="30"/>
    </location>
</feature>
<sequence length="123" mass="14010">MEYNNNKKDIPEPPRKNKGSTESCTPSPKSCYSPVTFRRVAPQKVILEDEVFEEQIHPSEIYIPSSEHFSVFDEDETIIDAPATKMAKTDHNENPIFEHGKICVFQLGKEIMDSPQEKLSGIK</sequence>
<name>A0A8R1EDT5_CAEJA</name>
<evidence type="ECO:0000256" key="1">
    <source>
        <dbReference type="SAM" id="MobiDB-lite"/>
    </source>
</evidence>
<dbReference type="Proteomes" id="UP000005237">
    <property type="component" value="Unassembled WGS sequence"/>
</dbReference>
<protein>
    <submittedName>
        <fullName evidence="2">Uncharacterized protein</fullName>
    </submittedName>
</protein>
<organism evidence="2 3">
    <name type="scientific">Caenorhabditis japonica</name>
    <dbReference type="NCBI Taxonomy" id="281687"/>
    <lineage>
        <taxon>Eukaryota</taxon>
        <taxon>Metazoa</taxon>
        <taxon>Ecdysozoa</taxon>
        <taxon>Nematoda</taxon>
        <taxon>Chromadorea</taxon>
        <taxon>Rhabditida</taxon>
        <taxon>Rhabditina</taxon>
        <taxon>Rhabditomorpha</taxon>
        <taxon>Rhabditoidea</taxon>
        <taxon>Rhabditidae</taxon>
        <taxon>Peloderinae</taxon>
        <taxon>Caenorhabditis</taxon>
    </lineage>
</organism>
<proteinExistence type="predicted"/>
<evidence type="ECO:0000313" key="2">
    <source>
        <dbReference type="EnsemblMetazoa" id="CJA32048.1"/>
    </source>
</evidence>
<feature type="compositionally biased region" description="Basic and acidic residues" evidence="1">
    <location>
        <begin position="1"/>
        <end position="15"/>
    </location>
</feature>